<protein>
    <submittedName>
        <fullName evidence="1">Uncharacterized protein</fullName>
    </submittedName>
</protein>
<evidence type="ECO:0000313" key="2">
    <source>
        <dbReference type="Proteomes" id="UP000515981"/>
    </source>
</evidence>
<name>A0A7G9FZG1_9FIRM</name>
<proteinExistence type="predicted"/>
<dbReference type="KEGG" id="ssun:H9Q77_07755"/>
<accession>A0A7G9FZG1</accession>
<evidence type="ECO:0000313" key="1">
    <source>
        <dbReference type="EMBL" id="QNM03943.1"/>
    </source>
</evidence>
<organism evidence="1 2">
    <name type="scientific">Simiaoa sunii</name>
    <dbReference type="NCBI Taxonomy" id="2763672"/>
    <lineage>
        <taxon>Bacteria</taxon>
        <taxon>Bacillati</taxon>
        <taxon>Bacillota</taxon>
        <taxon>Clostridia</taxon>
        <taxon>Lachnospirales</taxon>
        <taxon>Lachnospiraceae</taxon>
        <taxon>Simiaoa</taxon>
    </lineage>
</organism>
<dbReference type="AlphaFoldDB" id="A0A7G9FZG1"/>
<gene>
    <name evidence="1" type="ORF">H9Q77_07755</name>
</gene>
<dbReference type="RefSeq" id="WP_249327065.1">
    <property type="nucleotide sequence ID" value="NZ_CP060633.1"/>
</dbReference>
<dbReference type="EMBL" id="CP060633">
    <property type="protein sequence ID" value="QNM03943.1"/>
    <property type="molecule type" value="Genomic_DNA"/>
</dbReference>
<sequence length="152" mass="17754">MLQALDVRNPNIYEYVKIDTRYIKIVTDIDESGEKTTWGERRKLNLSEIDINAMKNREEYAILKSLFNTQEDGNGNSYDGDYTSKTIYYYQYENVTPFLSIAIGVDTLRRKMNKTDSLEEAIRLYNVGTEGYASDVLKICEKKYKDLEKDIK</sequence>
<keyword evidence="2" id="KW-1185">Reference proteome</keyword>
<reference evidence="1 2" key="1">
    <citation type="submission" date="2020-08" db="EMBL/GenBank/DDBJ databases">
        <authorList>
            <person name="Liu C."/>
            <person name="Sun Q."/>
        </authorList>
    </citation>
    <scope>NUCLEOTIDE SEQUENCE [LARGE SCALE GENOMIC DNA]</scope>
    <source>
        <strain evidence="1 2">NSJ-8</strain>
    </source>
</reference>
<dbReference type="Proteomes" id="UP000515981">
    <property type="component" value="Chromosome"/>
</dbReference>